<gene>
    <name evidence="5" type="ORF">D2T29_01920</name>
</gene>
<proteinExistence type="inferred from homology"/>
<reference evidence="5 6" key="1">
    <citation type="submission" date="2019-01" db="EMBL/GenBank/DDBJ databases">
        <title>Sinorhodobacter populi sp. nov. isolated from the symptomatic bark tissue of Populus euramericana canker.</title>
        <authorList>
            <person name="Xu G."/>
        </authorList>
    </citation>
    <scope>NUCLEOTIDE SEQUENCE [LARGE SCALE GENOMIC DNA]</scope>
    <source>
        <strain evidence="5 6">07D10-4-3</strain>
    </source>
</reference>
<evidence type="ECO:0000256" key="3">
    <source>
        <dbReference type="ARBA" id="ARBA00022840"/>
    </source>
</evidence>
<comment type="similarity">
    <text evidence="1">Belongs to the Mg-chelatase subunits D/I family. ComM subfamily.</text>
</comment>
<dbReference type="PRINTS" id="PR01657">
    <property type="entry name" value="MCMFAMILY"/>
</dbReference>
<organism evidence="5 6">
    <name type="scientific">Paenirhodobacter populi</name>
    <dbReference type="NCBI Taxonomy" id="2306993"/>
    <lineage>
        <taxon>Bacteria</taxon>
        <taxon>Pseudomonadati</taxon>
        <taxon>Pseudomonadota</taxon>
        <taxon>Alphaproteobacteria</taxon>
        <taxon>Rhodobacterales</taxon>
        <taxon>Rhodobacter group</taxon>
        <taxon>Paenirhodobacter</taxon>
    </lineage>
</organism>
<dbReference type="Pfam" id="PF13541">
    <property type="entry name" value="ChlI"/>
    <property type="match status" value="1"/>
</dbReference>
<evidence type="ECO:0000259" key="4">
    <source>
        <dbReference type="SMART" id="SM00382"/>
    </source>
</evidence>
<dbReference type="NCBIfam" id="TIGR00368">
    <property type="entry name" value="YifB family Mg chelatase-like AAA ATPase"/>
    <property type="match status" value="1"/>
</dbReference>
<keyword evidence="3 5" id="KW-0067">ATP-binding</keyword>
<dbReference type="AlphaFoldDB" id="A0A443KQP9"/>
<keyword evidence="2" id="KW-0547">Nucleotide-binding</keyword>
<dbReference type="InterPro" id="IPR020568">
    <property type="entry name" value="Ribosomal_Su5_D2-typ_SF"/>
</dbReference>
<evidence type="ECO:0000313" key="6">
    <source>
        <dbReference type="Proteomes" id="UP000284451"/>
    </source>
</evidence>
<dbReference type="SUPFAM" id="SSF54211">
    <property type="entry name" value="Ribosomal protein S5 domain 2-like"/>
    <property type="match status" value="1"/>
</dbReference>
<dbReference type="SMART" id="SM00382">
    <property type="entry name" value="AAA"/>
    <property type="match status" value="1"/>
</dbReference>
<dbReference type="InterPro" id="IPR025158">
    <property type="entry name" value="Mg_chelat-rel_C"/>
</dbReference>
<reference evidence="5 6" key="2">
    <citation type="submission" date="2019-01" db="EMBL/GenBank/DDBJ databases">
        <authorList>
            <person name="Li Y."/>
        </authorList>
    </citation>
    <scope>NUCLEOTIDE SEQUENCE [LARGE SCALE GENOMIC DNA]</scope>
    <source>
        <strain evidence="5 6">07D10-4-3</strain>
    </source>
</reference>
<dbReference type="InterPro" id="IPR045006">
    <property type="entry name" value="CHLI-like"/>
</dbReference>
<dbReference type="GO" id="GO:0005524">
    <property type="term" value="F:ATP binding"/>
    <property type="evidence" value="ECO:0007669"/>
    <property type="project" value="UniProtKB-KW"/>
</dbReference>
<dbReference type="InterPro" id="IPR027417">
    <property type="entry name" value="P-loop_NTPase"/>
</dbReference>
<dbReference type="Pfam" id="PF01078">
    <property type="entry name" value="Mg_chelatase"/>
    <property type="match status" value="1"/>
</dbReference>
<dbReference type="PANTHER" id="PTHR32039:SF7">
    <property type="entry name" value="COMPETENCE PROTEIN COMM"/>
    <property type="match status" value="1"/>
</dbReference>
<evidence type="ECO:0000313" key="5">
    <source>
        <dbReference type="EMBL" id="RWR35247.1"/>
    </source>
</evidence>
<dbReference type="Gene3D" id="3.30.230.10">
    <property type="match status" value="1"/>
</dbReference>
<dbReference type="SUPFAM" id="SSF52540">
    <property type="entry name" value="P-loop containing nucleoside triphosphate hydrolases"/>
    <property type="match status" value="1"/>
</dbReference>
<name>A0A443KQP9_9RHOB</name>
<feature type="domain" description="AAA+ ATPase" evidence="4">
    <location>
        <begin position="208"/>
        <end position="390"/>
    </location>
</feature>
<dbReference type="GO" id="GO:0003677">
    <property type="term" value="F:DNA binding"/>
    <property type="evidence" value="ECO:0007669"/>
    <property type="project" value="InterPro"/>
</dbReference>
<dbReference type="InterPro" id="IPR014721">
    <property type="entry name" value="Ribsml_uS5_D2-typ_fold_subgr"/>
</dbReference>
<evidence type="ECO:0000256" key="1">
    <source>
        <dbReference type="ARBA" id="ARBA00006354"/>
    </source>
</evidence>
<evidence type="ECO:0000256" key="2">
    <source>
        <dbReference type="ARBA" id="ARBA00022741"/>
    </source>
</evidence>
<dbReference type="Pfam" id="PF13335">
    <property type="entry name" value="Mg_chelatase_C"/>
    <property type="match status" value="1"/>
</dbReference>
<dbReference type="Gene3D" id="3.40.50.300">
    <property type="entry name" value="P-loop containing nucleotide triphosphate hydrolases"/>
    <property type="match status" value="1"/>
</dbReference>
<accession>A0A443KQP9</accession>
<dbReference type="PANTHER" id="PTHR32039">
    <property type="entry name" value="MAGNESIUM-CHELATASE SUBUNIT CHLI"/>
    <property type="match status" value="1"/>
</dbReference>
<dbReference type="RefSeq" id="WP_128231093.1">
    <property type="nucleotide sequence ID" value="NZ_SAUY01000001.1"/>
</dbReference>
<dbReference type="InterPro" id="IPR003593">
    <property type="entry name" value="AAA+_ATPase"/>
</dbReference>
<protein>
    <submittedName>
        <fullName evidence="5">ATP-binding protein</fullName>
    </submittedName>
</protein>
<dbReference type="InterPro" id="IPR000523">
    <property type="entry name" value="Mg_chelatse_chII-like_cat_dom"/>
</dbReference>
<dbReference type="InterPro" id="IPR004482">
    <property type="entry name" value="Mg_chelat-rel"/>
</dbReference>
<dbReference type="EMBL" id="SAUY01000001">
    <property type="protein sequence ID" value="RWR35247.1"/>
    <property type="molecule type" value="Genomic_DNA"/>
</dbReference>
<dbReference type="InterPro" id="IPR001208">
    <property type="entry name" value="MCM_dom"/>
</dbReference>
<sequence length="504" mass="52868">MVTTTYTVAFEGAEARLIEVQCALAAGLPAFTIVGLPDKAVSEARERVRAALSALSIALPMKRITINLAPADLPKEGPHFDLPIALALLAAIGVLPAEEVAGIVSLGELSLDARIMAVPGALPAALLAAEEGHALICPRASGAEAAWVAAAPVFAPATLHEALRHLTGESPLSQALPGAAAPPAPGMDLREVKGHARAKRALEIAAAGRHHLLMIGPPGNGKSMLAGCLPSILPDLTPAEALETSMIRSVAGDLLNGAISRARPFRAPHHTASRAAMTGGGRHARPGEMSLAHNGVLFLDELPEFAPQVLETLRQPLESGEVAVARANAHVTWPCRFLLIAAANPCRCGHPGDAERACSKAPRCAEDYLGRLSGPLLDRFDLRLEMPRIDWRDFAAQPEGESSATVAARVAAARARQAARYRDLPQIRTNAEAQGSLLDDIAAPDAEGREMLAQMAERVGLSARGYTRVLRIARTLADLDGSERVRAPHVAEAAGHRIALSLPA</sequence>
<dbReference type="Proteomes" id="UP000284451">
    <property type="component" value="Unassembled WGS sequence"/>
</dbReference>
<comment type="caution">
    <text evidence="5">The sequence shown here is derived from an EMBL/GenBank/DDBJ whole genome shotgun (WGS) entry which is preliminary data.</text>
</comment>